<dbReference type="GO" id="GO:0005737">
    <property type="term" value="C:cytoplasm"/>
    <property type="evidence" value="ECO:0007669"/>
    <property type="project" value="InterPro"/>
</dbReference>
<dbReference type="InterPro" id="IPR018163">
    <property type="entry name" value="Thr/Ala-tRNA-synth_IIc_edit"/>
</dbReference>
<dbReference type="PROSITE" id="PS50860">
    <property type="entry name" value="AA_TRNA_LIGASE_II_ALA"/>
    <property type="match status" value="1"/>
</dbReference>
<keyword evidence="7" id="KW-0694">RNA-binding</keyword>
<dbReference type="Proteomes" id="UP000179283">
    <property type="component" value="Unassembled WGS sequence"/>
</dbReference>
<sequence length="573" mass="64468">MTSNEIRQKFLDFFEKRGHKIIPSTSLVPKDDASTLFISAGMQPLVPYLLGEKHPLGTRLANSQKCIRTGDIDDVGDNRHLTFFEMLGNWSLGDYFKDESIRWSFEFLTSKDEGLGLDKGRLYVTVFKGEGGIPRDDASVAVWKDVFDKNSLTSGVAGDDEMLKEETRIIPLGIDDNFWIAGATGPCGGDTEMFYDTKPELGPPAGKFSDLVNSFRFVEIWNNVFIEFNKTSDGKIEPLKQRSVDTGMGLERATAVVNGKDNVFDIDLFGGEQTREERIVADHVKAALFMIADGVKPENTGRGYVLRRLIRRAVRFSKDPLSNTVTRIKKIYEGVYKLDGGAEIENEERKFKETLDRGLKEFEKGTDPFVLFTTYGFPIELTEELAKERGIVIDRDDFDKKIIEHQKLSQTSSAGMFKGGLANTNEKTIKLHTAHHLLLSALQEVLGKDVKQKGSNITEERLRMDFSFDRKLTPEELKKTEEIVNFHIKADHNVTRREMPLIEAETLGAEMEFGAKYPEIVSLYFIEDKEGNAVSKEFCGGPHVSHTGELGYFSIIKEEAVSAGVRRIKAVLK</sequence>
<dbReference type="PANTHER" id="PTHR11777">
    <property type="entry name" value="ALANYL-TRNA SYNTHETASE"/>
    <property type="match status" value="1"/>
</dbReference>
<dbReference type="NCBIfam" id="NF002436">
    <property type="entry name" value="PRK01584.1"/>
    <property type="match status" value="1"/>
</dbReference>
<dbReference type="Gene3D" id="3.30.980.10">
    <property type="entry name" value="Threonyl-trna Synthetase, Chain A, domain 2"/>
    <property type="match status" value="1"/>
</dbReference>
<dbReference type="Pfam" id="PF01411">
    <property type="entry name" value="tRNA-synt_2c"/>
    <property type="match status" value="1"/>
</dbReference>
<keyword evidence="9" id="KW-0030">Aminoacyl-tRNA synthetase</keyword>
<dbReference type="InterPro" id="IPR012947">
    <property type="entry name" value="tRNA_SAD"/>
</dbReference>
<comment type="caution">
    <text evidence="11">The sequence shown here is derived from an EMBL/GenBank/DDBJ whole genome shotgun (WGS) entry which is preliminary data.</text>
</comment>
<dbReference type="SUPFAM" id="SSF101353">
    <property type="entry name" value="Putative anticodon-binding domain of alanyl-tRNA synthetase (AlaRS)"/>
    <property type="match status" value="1"/>
</dbReference>
<dbReference type="InterPro" id="IPR002318">
    <property type="entry name" value="Ala-tRNA-lgiase_IIc"/>
</dbReference>
<accession>A0A1G2U4G6</accession>
<keyword evidence="3" id="KW-0820">tRNA-binding</keyword>
<dbReference type="GO" id="GO:0002161">
    <property type="term" value="F:aminoacyl-tRNA deacylase activity"/>
    <property type="evidence" value="ECO:0007669"/>
    <property type="project" value="TreeGrafter"/>
</dbReference>
<dbReference type="PRINTS" id="PR00980">
    <property type="entry name" value="TRNASYNTHALA"/>
</dbReference>
<keyword evidence="4" id="KW-0436">Ligase</keyword>
<evidence type="ECO:0000259" key="10">
    <source>
        <dbReference type="PROSITE" id="PS50860"/>
    </source>
</evidence>
<evidence type="ECO:0000313" key="12">
    <source>
        <dbReference type="Proteomes" id="UP000179283"/>
    </source>
</evidence>
<dbReference type="SMART" id="SM00863">
    <property type="entry name" value="tRNA_SAD"/>
    <property type="match status" value="1"/>
</dbReference>
<evidence type="ECO:0000256" key="7">
    <source>
        <dbReference type="ARBA" id="ARBA00022884"/>
    </source>
</evidence>
<evidence type="ECO:0000256" key="8">
    <source>
        <dbReference type="ARBA" id="ARBA00022917"/>
    </source>
</evidence>
<evidence type="ECO:0000256" key="2">
    <source>
        <dbReference type="ARBA" id="ARBA00013168"/>
    </source>
</evidence>
<proteinExistence type="inferred from homology"/>
<dbReference type="InterPro" id="IPR018164">
    <property type="entry name" value="Ala-tRNA-synth_IIc_N"/>
</dbReference>
<dbReference type="FunFam" id="3.30.980.10:FF:000004">
    <property type="entry name" value="Alanine--tRNA ligase, cytoplasmic"/>
    <property type="match status" value="1"/>
</dbReference>
<evidence type="ECO:0000313" key="11">
    <source>
        <dbReference type="EMBL" id="OHB04369.1"/>
    </source>
</evidence>
<reference evidence="11 12" key="1">
    <citation type="journal article" date="2016" name="Nat. Commun.">
        <title>Thousands of microbial genomes shed light on interconnected biogeochemical processes in an aquifer system.</title>
        <authorList>
            <person name="Anantharaman K."/>
            <person name="Brown C.T."/>
            <person name="Hug L.A."/>
            <person name="Sharon I."/>
            <person name="Castelle C.J."/>
            <person name="Probst A.J."/>
            <person name="Thomas B.C."/>
            <person name="Singh A."/>
            <person name="Wilkins M.J."/>
            <person name="Karaoz U."/>
            <person name="Brodie E.L."/>
            <person name="Williams K.H."/>
            <person name="Hubbard S.S."/>
            <person name="Banfield J.F."/>
        </authorList>
    </citation>
    <scope>NUCLEOTIDE SEQUENCE [LARGE SCALE GENOMIC DNA]</scope>
</reference>
<evidence type="ECO:0000256" key="9">
    <source>
        <dbReference type="ARBA" id="ARBA00023146"/>
    </source>
</evidence>
<organism evidence="11 12">
    <name type="scientific">Candidatus Zambryskibacteria bacterium RIFCSPLOWO2_01_FULL_43_17</name>
    <dbReference type="NCBI Taxonomy" id="1802760"/>
    <lineage>
        <taxon>Bacteria</taxon>
        <taxon>Candidatus Zambryskiibacteriota</taxon>
    </lineage>
</organism>
<dbReference type="Gene3D" id="3.30.54.20">
    <property type="match status" value="1"/>
</dbReference>
<dbReference type="CDD" id="cd00673">
    <property type="entry name" value="AlaRS_core"/>
    <property type="match status" value="1"/>
</dbReference>
<dbReference type="InterPro" id="IPR018165">
    <property type="entry name" value="Ala-tRNA-synth_IIc_core"/>
</dbReference>
<keyword evidence="6" id="KW-0067">ATP-binding</keyword>
<dbReference type="Gene3D" id="3.30.930.10">
    <property type="entry name" value="Bira Bifunctional Protein, Domain 2"/>
    <property type="match status" value="1"/>
</dbReference>
<dbReference type="AlphaFoldDB" id="A0A1G2U4G6"/>
<evidence type="ECO:0000256" key="5">
    <source>
        <dbReference type="ARBA" id="ARBA00022741"/>
    </source>
</evidence>
<gene>
    <name evidence="11" type="ORF">A2920_00500</name>
</gene>
<evidence type="ECO:0000256" key="4">
    <source>
        <dbReference type="ARBA" id="ARBA00022598"/>
    </source>
</evidence>
<evidence type="ECO:0000256" key="3">
    <source>
        <dbReference type="ARBA" id="ARBA00022555"/>
    </source>
</evidence>
<dbReference type="InterPro" id="IPR050058">
    <property type="entry name" value="Ala-tRNA_ligase"/>
</dbReference>
<keyword evidence="8" id="KW-0648">Protein biosynthesis</keyword>
<name>A0A1G2U4G6_9BACT</name>
<dbReference type="GO" id="GO:0000049">
    <property type="term" value="F:tRNA binding"/>
    <property type="evidence" value="ECO:0007669"/>
    <property type="project" value="UniProtKB-KW"/>
</dbReference>
<dbReference type="SUPFAM" id="SSF55681">
    <property type="entry name" value="Class II aaRS and biotin synthetases"/>
    <property type="match status" value="1"/>
</dbReference>
<evidence type="ECO:0000256" key="6">
    <source>
        <dbReference type="ARBA" id="ARBA00022840"/>
    </source>
</evidence>
<dbReference type="SUPFAM" id="SSF55186">
    <property type="entry name" value="ThrRS/AlaRS common domain"/>
    <property type="match status" value="1"/>
</dbReference>
<dbReference type="PANTHER" id="PTHR11777:SF9">
    <property type="entry name" value="ALANINE--TRNA LIGASE, CYTOPLASMIC"/>
    <property type="match status" value="1"/>
</dbReference>
<dbReference type="Pfam" id="PF07973">
    <property type="entry name" value="tRNA_SAD"/>
    <property type="match status" value="1"/>
</dbReference>
<dbReference type="EC" id="6.1.1.7" evidence="2"/>
<dbReference type="InterPro" id="IPR045864">
    <property type="entry name" value="aa-tRNA-synth_II/BPL/LPL"/>
</dbReference>
<dbReference type="InterPro" id="IPR018162">
    <property type="entry name" value="Ala-tRNA-ligase_IIc_anticod-bd"/>
</dbReference>
<dbReference type="EMBL" id="MHWD01000010">
    <property type="protein sequence ID" value="OHB04369.1"/>
    <property type="molecule type" value="Genomic_DNA"/>
</dbReference>
<dbReference type="GO" id="GO:0005524">
    <property type="term" value="F:ATP binding"/>
    <property type="evidence" value="ECO:0007669"/>
    <property type="project" value="UniProtKB-KW"/>
</dbReference>
<dbReference type="GO" id="GO:0004813">
    <property type="term" value="F:alanine-tRNA ligase activity"/>
    <property type="evidence" value="ECO:0007669"/>
    <property type="project" value="UniProtKB-EC"/>
</dbReference>
<dbReference type="GO" id="GO:0006419">
    <property type="term" value="P:alanyl-tRNA aminoacylation"/>
    <property type="evidence" value="ECO:0007669"/>
    <property type="project" value="InterPro"/>
</dbReference>
<comment type="similarity">
    <text evidence="1">Belongs to the class-II aminoacyl-tRNA synthetase family.</text>
</comment>
<feature type="domain" description="Alanyl-transfer RNA synthetases family profile" evidence="10">
    <location>
        <begin position="1"/>
        <end position="573"/>
    </location>
</feature>
<keyword evidence="5" id="KW-0547">Nucleotide-binding</keyword>
<protein>
    <recommendedName>
        <fullName evidence="2">alanine--tRNA ligase</fullName>
        <ecNumber evidence="2">6.1.1.7</ecNumber>
    </recommendedName>
</protein>
<evidence type="ECO:0000256" key="1">
    <source>
        <dbReference type="ARBA" id="ARBA00008226"/>
    </source>
</evidence>